<feature type="region of interest" description="Disordered" evidence="1">
    <location>
        <begin position="1"/>
        <end position="99"/>
    </location>
</feature>
<feature type="compositionally biased region" description="Low complexity" evidence="1">
    <location>
        <begin position="64"/>
        <end position="82"/>
    </location>
</feature>
<reference evidence="3" key="1">
    <citation type="journal article" date="2023" name="Mol. Phylogenet. Evol.">
        <title>Genome-scale phylogeny and comparative genomics of the fungal order Sordariales.</title>
        <authorList>
            <person name="Hensen N."/>
            <person name="Bonometti L."/>
            <person name="Westerberg I."/>
            <person name="Brannstrom I.O."/>
            <person name="Guillou S."/>
            <person name="Cros-Aarteil S."/>
            <person name="Calhoun S."/>
            <person name="Haridas S."/>
            <person name="Kuo A."/>
            <person name="Mondo S."/>
            <person name="Pangilinan J."/>
            <person name="Riley R."/>
            <person name="LaButti K."/>
            <person name="Andreopoulos B."/>
            <person name="Lipzen A."/>
            <person name="Chen C."/>
            <person name="Yan M."/>
            <person name="Daum C."/>
            <person name="Ng V."/>
            <person name="Clum A."/>
            <person name="Steindorff A."/>
            <person name="Ohm R.A."/>
            <person name="Martin F."/>
            <person name="Silar P."/>
            <person name="Natvig D.O."/>
            <person name="Lalanne C."/>
            <person name="Gautier V."/>
            <person name="Ament-Velasquez S.L."/>
            <person name="Kruys A."/>
            <person name="Hutchinson M.I."/>
            <person name="Powell A.J."/>
            <person name="Barry K."/>
            <person name="Miller A.N."/>
            <person name="Grigoriev I.V."/>
            <person name="Debuchy R."/>
            <person name="Gladieux P."/>
            <person name="Hiltunen Thoren M."/>
            <person name="Johannesson H."/>
        </authorList>
    </citation>
    <scope>NUCLEOTIDE SEQUENCE</scope>
    <source>
        <strain evidence="3">SMH4131-1</strain>
    </source>
</reference>
<dbReference type="InterPro" id="IPR025676">
    <property type="entry name" value="Clr5_dom"/>
</dbReference>
<feature type="compositionally biased region" description="Polar residues" evidence="1">
    <location>
        <begin position="1"/>
        <end position="19"/>
    </location>
</feature>
<feature type="compositionally biased region" description="Low complexity" evidence="1">
    <location>
        <begin position="20"/>
        <end position="55"/>
    </location>
</feature>
<feature type="domain" description="Clr5" evidence="2">
    <location>
        <begin position="110"/>
        <end position="162"/>
    </location>
</feature>
<dbReference type="Proteomes" id="UP001286456">
    <property type="component" value="Unassembled WGS sequence"/>
</dbReference>
<accession>A0AAE0IFH3</accession>
<dbReference type="PANTHER" id="PTHR38788:SF3">
    <property type="entry name" value="CLR5 DOMAIN-CONTAINING PROTEIN"/>
    <property type="match status" value="1"/>
</dbReference>
<evidence type="ECO:0000259" key="2">
    <source>
        <dbReference type="Pfam" id="PF14420"/>
    </source>
</evidence>
<keyword evidence="4" id="KW-1185">Reference proteome</keyword>
<comment type="caution">
    <text evidence="3">The sequence shown here is derived from an EMBL/GenBank/DDBJ whole genome shotgun (WGS) entry which is preliminary data.</text>
</comment>
<name>A0AAE0IFH3_9PEZI</name>
<sequence length="638" mass="71138">MERNGGPTTRPTPSDHGSATTNSRDTWSSSNSTSSSSSPGSTTNNTTSPATTTSPARNDEDNRTSTTSTSTLSASTSTTPAPLTRPPLHAPKPRRSTARPFAMQGKYASQDDWEGHRATVTRLYLDDQKTLKEVKKYMEETHLFFATEKMYKTRIKKWALDKNNKMAEVAYMVRLKRQRDAVGKRSAFTVRNRPVDWSDIERYLHRTPGFQAKIDNGQIELGTAALGIVCRTPSPDPAAAARSLATIPSKLPTTTRSGRLHEEALHLLRNYLDGAFEQGIWVRSPADGLYYGRNGVQGSYRISQWYEKVEVATGWESGEADAVRLLNAGMDDINQIIKDQEPSLLYCLIQFHYNLSLQNAELTKLVSPFITEMCNTILGPTHPMTMAWTRITQIPMPDLALTVERTAKFRFDYFATRMRTGESESDWSTLFALYQYAASLAPGPNAAEVDRVTRLVAKQLAPRTPLRFQIDCQILFKLSSLNIRSDNLDTAGEMLETLGGWIVAARGPTPPPYFTTVISLYLRNMGLLYAKLGRKQESRAFFRKNYRFCLRTFGPAGYRTLFALTGLLHYDVAETPEEDDGCGGKFYEPLDGGCDHDWRMAVKKAGSVAVAMRERSMDSAVSVGSRTIKLSESDRGTP</sequence>
<evidence type="ECO:0000256" key="1">
    <source>
        <dbReference type="SAM" id="MobiDB-lite"/>
    </source>
</evidence>
<dbReference type="Pfam" id="PF14420">
    <property type="entry name" value="Clr5"/>
    <property type="match status" value="1"/>
</dbReference>
<reference evidence="3" key="2">
    <citation type="submission" date="2023-06" db="EMBL/GenBank/DDBJ databases">
        <authorList>
            <consortium name="Lawrence Berkeley National Laboratory"/>
            <person name="Haridas S."/>
            <person name="Hensen N."/>
            <person name="Bonometti L."/>
            <person name="Westerberg I."/>
            <person name="Brannstrom I.O."/>
            <person name="Guillou S."/>
            <person name="Cros-Aarteil S."/>
            <person name="Calhoun S."/>
            <person name="Kuo A."/>
            <person name="Mondo S."/>
            <person name="Pangilinan J."/>
            <person name="Riley R."/>
            <person name="Labutti K."/>
            <person name="Andreopoulos B."/>
            <person name="Lipzen A."/>
            <person name="Chen C."/>
            <person name="Yanf M."/>
            <person name="Daum C."/>
            <person name="Ng V."/>
            <person name="Clum A."/>
            <person name="Steindorff A."/>
            <person name="Ohm R."/>
            <person name="Martin F."/>
            <person name="Silar P."/>
            <person name="Natvig D."/>
            <person name="Lalanne C."/>
            <person name="Gautier V."/>
            <person name="Ament-Velasquez S.L."/>
            <person name="Kruys A."/>
            <person name="Hutchinson M.I."/>
            <person name="Powell A.J."/>
            <person name="Barry K."/>
            <person name="Miller A.N."/>
            <person name="Grigoriev I.V."/>
            <person name="Debuchy R."/>
            <person name="Gladieux P."/>
            <person name="Thoren M.H."/>
            <person name="Johannesson H."/>
        </authorList>
    </citation>
    <scope>NUCLEOTIDE SEQUENCE</scope>
    <source>
        <strain evidence="3">SMH4131-1</strain>
    </source>
</reference>
<dbReference type="EMBL" id="JAUEPO010000004">
    <property type="protein sequence ID" value="KAK3323316.1"/>
    <property type="molecule type" value="Genomic_DNA"/>
</dbReference>
<dbReference type="AlphaFoldDB" id="A0AAE0IFH3"/>
<protein>
    <recommendedName>
        <fullName evidence="2">Clr5 domain-containing protein</fullName>
    </recommendedName>
</protein>
<gene>
    <name evidence="3" type="ORF">B0T19DRAFT_201450</name>
</gene>
<organism evidence="3 4">
    <name type="scientific">Cercophora scortea</name>
    <dbReference type="NCBI Taxonomy" id="314031"/>
    <lineage>
        <taxon>Eukaryota</taxon>
        <taxon>Fungi</taxon>
        <taxon>Dikarya</taxon>
        <taxon>Ascomycota</taxon>
        <taxon>Pezizomycotina</taxon>
        <taxon>Sordariomycetes</taxon>
        <taxon>Sordariomycetidae</taxon>
        <taxon>Sordariales</taxon>
        <taxon>Lasiosphaeriaceae</taxon>
        <taxon>Cercophora</taxon>
    </lineage>
</organism>
<proteinExistence type="predicted"/>
<dbReference type="PANTHER" id="PTHR38788">
    <property type="entry name" value="CLR5 DOMAIN-CONTAINING PROTEIN"/>
    <property type="match status" value="1"/>
</dbReference>
<evidence type="ECO:0000313" key="4">
    <source>
        <dbReference type="Proteomes" id="UP001286456"/>
    </source>
</evidence>
<evidence type="ECO:0000313" key="3">
    <source>
        <dbReference type="EMBL" id="KAK3323316.1"/>
    </source>
</evidence>